<dbReference type="GO" id="GO:0006355">
    <property type="term" value="P:regulation of DNA-templated transcription"/>
    <property type="evidence" value="ECO:0007669"/>
    <property type="project" value="InterPro"/>
</dbReference>
<dbReference type="CDD" id="cd00130">
    <property type="entry name" value="PAS"/>
    <property type="match status" value="2"/>
</dbReference>
<dbReference type="InterPro" id="IPR035965">
    <property type="entry name" value="PAS-like_dom_sf"/>
</dbReference>
<evidence type="ECO:0000259" key="10">
    <source>
        <dbReference type="PROSITE" id="PS50113"/>
    </source>
</evidence>
<dbReference type="PROSITE" id="PS00688">
    <property type="entry name" value="SIGMA54_INTERACT_3"/>
    <property type="match status" value="1"/>
</dbReference>
<evidence type="ECO:0000259" key="9">
    <source>
        <dbReference type="PROSITE" id="PS50112"/>
    </source>
</evidence>
<evidence type="ECO:0000256" key="5">
    <source>
        <dbReference type="ARBA" id="ARBA00023125"/>
    </source>
</evidence>
<dbReference type="Gene3D" id="1.10.10.60">
    <property type="entry name" value="Homeodomain-like"/>
    <property type="match status" value="1"/>
</dbReference>
<evidence type="ECO:0000259" key="8">
    <source>
        <dbReference type="PROSITE" id="PS50045"/>
    </source>
</evidence>
<dbReference type="FunFam" id="3.40.50.300:FF:000006">
    <property type="entry name" value="DNA-binding transcriptional regulator NtrC"/>
    <property type="match status" value="1"/>
</dbReference>
<dbReference type="Pfam" id="PF25601">
    <property type="entry name" value="AAA_lid_14"/>
    <property type="match status" value="1"/>
</dbReference>
<feature type="domain" description="Sigma-54 factor interaction" evidence="8">
    <location>
        <begin position="259"/>
        <end position="488"/>
    </location>
</feature>
<dbReference type="InterPro" id="IPR003593">
    <property type="entry name" value="AAA+_ATPase"/>
</dbReference>
<dbReference type="InterPro" id="IPR030828">
    <property type="entry name" value="HTH_TyrR"/>
</dbReference>
<dbReference type="Gene3D" id="3.30.450.20">
    <property type="entry name" value="PAS domain"/>
    <property type="match status" value="2"/>
</dbReference>
<organism evidence="11 12">
    <name type="scientific">Aeribacillus pallidus</name>
    <dbReference type="NCBI Taxonomy" id="33936"/>
    <lineage>
        <taxon>Bacteria</taxon>
        <taxon>Bacillati</taxon>
        <taxon>Bacillota</taxon>
        <taxon>Bacilli</taxon>
        <taxon>Bacillales</taxon>
        <taxon>Bacillaceae</taxon>
        <taxon>Aeribacillus</taxon>
    </lineage>
</organism>
<dbReference type="Gene3D" id="1.10.8.60">
    <property type="match status" value="1"/>
</dbReference>
<dbReference type="InterPro" id="IPR000700">
    <property type="entry name" value="PAS-assoc_C"/>
</dbReference>
<dbReference type="PROSITE" id="PS50045">
    <property type="entry name" value="SIGMA54_INTERACT_4"/>
    <property type="match status" value="1"/>
</dbReference>
<dbReference type="SMART" id="SM00091">
    <property type="entry name" value="PAS"/>
    <property type="match status" value="2"/>
</dbReference>
<dbReference type="InterPro" id="IPR002078">
    <property type="entry name" value="Sigma_54_int"/>
</dbReference>
<keyword evidence="1" id="KW-0547">Nucleotide-binding</keyword>
<gene>
    <name evidence="11" type="ORF">AZI98_17290</name>
</gene>
<keyword evidence="6" id="KW-0804">Transcription</keyword>
<dbReference type="SMART" id="SM00382">
    <property type="entry name" value="AAA"/>
    <property type="match status" value="1"/>
</dbReference>
<dbReference type="PROSITE" id="PS00676">
    <property type="entry name" value="SIGMA54_INTERACT_2"/>
    <property type="match status" value="1"/>
</dbReference>
<evidence type="ECO:0000313" key="12">
    <source>
        <dbReference type="Proteomes" id="UP000076476"/>
    </source>
</evidence>
<accession>A0A165WBP0</accession>
<dbReference type="CDD" id="cd00009">
    <property type="entry name" value="AAA"/>
    <property type="match status" value="1"/>
</dbReference>
<dbReference type="GO" id="GO:0005524">
    <property type="term" value="F:ATP binding"/>
    <property type="evidence" value="ECO:0007669"/>
    <property type="project" value="UniProtKB-KW"/>
</dbReference>
<evidence type="ECO:0000256" key="2">
    <source>
        <dbReference type="ARBA" id="ARBA00022797"/>
    </source>
</evidence>
<keyword evidence="2" id="KW-0058">Aromatic hydrocarbons catabolism</keyword>
<dbReference type="Pfam" id="PF13426">
    <property type="entry name" value="PAS_9"/>
    <property type="match status" value="1"/>
</dbReference>
<dbReference type="InterPro" id="IPR013767">
    <property type="entry name" value="PAS_fold"/>
</dbReference>
<evidence type="ECO:0000256" key="6">
    <source>
        <dbReference type="ARBA" id="ARBA00023163"/>
    </source>
</evidence>
<dbReference type="NCBIfam" id="TIGR00229">
    <property type="entry name" value="sensory_box"/>
    <property type="match status" value="2"/>
</dbReference>
<dbReference type="SUPFAM" id="SSF46689">
    <property type="entry name" value="Homeodomain-like"/>
    <property type="match status" value="1"/>
</dbReference>
<dbReference type="InterPro" id="IPR000014">
    <property type="entry name" value="PAS"/>
</dbReference>
<keyword evidence="12" id="KW-1185">Reference proteome</keyword>
<dbReference type="InterPro" id="IPR025944">
    <property type="entry name" value="Sigma_54_int_dom_CS"/>
</dbReference>
<feature type="domain" description="PAS" evidence="9">
    <location>
        <begin position="117"/>
        <end position="168"/>
    </location>
</feature>
<dbReference type="InterPro" id="IPR009057">
    <property type="entry name" value="Homeodomain-like_sf"/>
</dbReference>
<sequence>MKANSINSLTWENIFSCMHNGVVVVDRKGNIVVMNATAKKLLQAENGNWEGKHIQELVPHTKILEVVESGDRSIGQKMILADRQCMVNRTPLYQNGKRIGAISVIQDITEIEQYRSLLTQLEAIIEFSTDGLYVVDQEGITIYVNSAYEEITGFERTELVGRHMRDLMTNGYIDQSVSLLVLEKKKQISIMQKIGGKKDVIVTGNPVFNDQGDVELVVTSVRDITQLNKLRKELEKAKSISEINQNRFSAHVNGSEQMFICNSKKMKNIYEKVKQVAPFPTSVLLTGPSGTGKEVIANFIHHHSQRKQKPFIKVNCGAIPEHLLESELFGYEKGAFTGANKEGKIGLLELADGGTVMLDEVGEMPLSLQVKLLRVLQEKQIQRIGGREPIKLDIRFISATNKDLKQLVSEGKFREDLYYRLHVVEITVPPLSERQEDISPLIDHFFSYFCKLYHVDKTLSKETKKALTSYHWPGNVRELKNLIESMIVSVPSQLIEPHHLPLHIHDQKDGEEALTLKQRVEKFEQRIVKDVIKKHPSLRIAAKELGIDHSTLVKKLKRWGLDPKKANI</sequence>
<evidence type="ECO:0000256" key="7">
    <source>
        <dbReference type="ARBA" id="ARBA00029500"/>
    </source>
</evidence>
<dbReference type="InterPro" id="IPR058031">
    <property type="entry name" value="AAA_lid_NorR"/>
</dbReference>
<dbReference type="InterPro" id="IPR001610">
    <property type="entry name" value="PAC"/>
</dbReference>
<dbReference type="GO" id="GO:0003677">
    <property type="term" value="F:DNA binding"/>
    <property type="evidence" value="ECO:0007669"/>
    <property type="project" value="UniProtKB-KW"/>
</dbReference>
<evidence type="ECO:0000256" key="3">
    <source>
        <dbReference type="ARBA" id="ARBA00022840"/>
    </source>
</evidence>
<dbReference type="Pfam" id="PF00158">
    <property type="entry name" value="Sigma54_activat"/>
    <property type="match status" value="1"/>
</dbReference>
<dbReference type="AlphaFoldDB" id="A0A165WBP0"/>
<evidence type="ECO:0000256" key="1">
    <source>
        <dbReference type="ARBA" id="ARBA00022741"/>
    </source>
</evidence>
<evidence type="ECO:0000313" key="11">
    <source>
        <dbReference type="EMBL" id="KZN94848.1"/>
    </source>
</evidence>
<dbReference type="SUPFAM" id="SSF52540">
    <property type="entry name" value="P-loop containing nucleoside triphosphate hydrolases"/>
    <property type="match status" value="1"/>
</dbReference>
<dbReference type="PANTHER" id="PTHR32071:SF57">
    <property type="entry name" value="C4-DICARBOXYLATE TRANSPORT TRANSCRIPTIONAL REGULATORY PROTEIN DCTD"/>
    <property type="match status" value="1"/>
</dbReference>
<keyword evidence="3" id="KW-0067">ATP-binding</keyword>
<dbReference type="PANTHER" id="PTHR32071">
    <property type="entry name" value="TRANSCRIPTIONAL REGULATORY PROTEIN"/>
    <property type="match status" value="1"/>
</dbReference>
<keyword evidence="5" id="KW-0238">DNA-binding</keyword>
<reference evidence="11 12" key="1">
    <citation type="submission" date="2016-04" db="EMBL/GenBank/DDBJ databases">
        <title>Draft genome sequence of Aeribacillus pallidus 8m3 from petroleum reservoir.</title>
        <authorList>
            <person name="Poltaraus A.B."/>
            <person name="Nazina T.N."/>
            <person name="Tourova T.P."/>
            <person name="Malakho S.M."/>
            <person name="Korshunova A.V."/>
            <person name="Sokolova D.S."/>
        </authorList>
    </citation>
    <scope>NUCLEOTIDE SEQUENCE [LARGE SCALE GENOMIC DNA]</scope>
    <source>
        <strain evidence="11 12">8m3</strain>
    </source>
</reference>
<name>A0A165WBP0_9BACI</name>
<proteinExistence type="predicted"/>
<dbReference type="PROSITE" id="PS50112">
    <property type="entry name" value="PAS"/>
    <property type="match status" value="1"/>
</dbReference>
<dbReference type="OrthoDB" id="9771372at2"/>
<dbReference type="Pfam" id="PF00989">
    <property type="entry name" value="PAS"/>
    <property type="match status" value="1"/>
</dbReference>
<keyword evidence="4" id="KW-0805">Transcription regulation</keyword>
<dbReference type="InterPro" id="IPR025943">
    <property type="entry name" value="Sigma_54_int_dom_ATP-bd_2"/>
</dbReference>
<dbReference type="SMART" id="SM00086">
    <property type="entry name" value="PAC"/>
    <property type="match status" value="2"/>
</dbReference>
<dbReference type="EMBL" id="LWBR01000075">
    <property type="protein sequence ID" value="KZN94848.1"/>
    <property type="molecule type" value="Genomic_DNA"/>
</dbReference>
<dbReference type="RefSeq" id="WP_063389596.1">
    <property type="nucleotide sequence ID" value="NZ_LWBR01000075.1"/>
</dbReference>
<evidence type="ECO:0000256" key="4">
    <source>
        <dbReference type="ARBA" id="ARBA00023015"/>
    </source>
</evidence>
<dbReference type="Proteomes" id="UP000076476">
    <property type="component" value="Unassembled WGS sequence"/>
</dbReference>
<dbReference type="Gene3D" id="3.40.50.300">
    <property type="entry name" value="P-loop containing nucleotide triphosphate hydrolases"/>
    <property type="match status" value="1"/>
</dbReference>
<protein>
    <recommendedName>
        <fullName evidence="7">HTH-type transcriptional regulatory protein TyrR</fullName>
    </recommendedName>
</protein>
<dbReference type="SUPFAM" id="SSF55785">
    <property type="entry name" value="PYP-like sensor domain (PAS domain)"/>
    <property type="match status" value="2"/>
</dbReference>
<dbReference type="PROSITE" id="PS50113">
    <property type="entry name" value="PAC"/>
    <property type="match status" value="1"/>
</dbReference>
<dbReference type="Pfam" id="PF18024">
    <property type="entry name" value="HTH_50"/>
    <property type="match status" value="1"/>
</dbReference>
<dbReference type="InterPro" id="IPR027417">
    <property type="entry name" value="P-loop_NTPase"/>
</dbReference>
<dbReference type="STRING" id="33936.AZI98_17290"/>
<comment type="caution">
    <text evidence="11">The sequence shown here is derived from an EMBL/GenBank/DDBJ whole genome shotgun (WGS) entry which is preliminary data.</text>
</comment>
<feature type="domain" description="PAC" evidence="10">
    <location>
        <begin position="184"/>
        <end position="236"/>
    </location>
</feature>